<dbReference type="RefSeq" id="XP_038743380.1">
    <property type="nucleotide sequence ID" value="XM_038891368.1"/>
</dbReference>
<evidence type="ECO:0000256" key="6">
    <source>
        <dbReference type="ARBA" id="ARBA00023136"/>
    </source>
</evidence>
<keyword evidence="3" id="KW-0813">Transport</keyword>
<sequence length="588" mass="62804">MADHTSATIAAPPHGVLVAPAPQPVIPASGPATATPSVPSRRTNMQTAVIVSSLCAAVFVAALDVTIITTAIPAITEFFRSPTGYQWVGSGYVLPHTASVPFWGKLSDIWGRKPIILAGALLFIAGSLLCALATSFALFLFGRAVQGLGAAGLITLVNICISDLFSLRDRGLYFGLVSIVWAVASGLGPVLGGVFTDRLTWRWCFWINLPIGSVVSVLIFFFLRLNTTKTSVREGLRSIDWAGTLLISGSVLMVLLGLDFGGNMYPWGSAVVMCLIVFGVVCGALFVMYEAKWAKFPVIPVEMFTTRSSAAAFSLCFSHGFVFIGIAYYLPLYLQAVLASTALRSGIYLLPYILAVSISAAFTGAFIQWTGKYMPSVYSGGVLLCVGVGLLVSLGPEPEWAKIIGYQIVAGAGVGFNFEGPLLAVQAVMGVEHVATVTATMGFVRTMSTAVSIVVGGVVFQNRMVDQSSSLQATLGPELAGELAGSEILAKLDVITQLPSSQQRIVRETISNSLRDMWIMYTAFAGLSLIAGLFIRAYHLNTELEVKSTPENLAEKTTPREQHQQQEDPRPQSQQQQQLQQEGEASAP</sequence>
<dbReference type="GO" id="GO:0005886">
    <property type="term" value="C:plasma membrane"/>
    <property type="evidence" value="ECO:0007669"/>
    <property type="project" value="TreeGrafter"/>
</dbReference>
<dbReference type="EMBL" id="JAATWM020000029">
    <property type="protein sequence ID" value="KAF9873919.1"/>
    <property type="molecule type" value="Genomic_DNA"/>
</dbReference>
<feature type="transmembrane region" description="Helical" evidence="11">
    <location>
        <begin position="376"/>
        <end position="394"/>
    </location>
</feature>
<evidence type="ECO:0000313" key="13">
    <source>
        <dbReference type="EMBL" id="KAF9873919.1"/>
    </source>
</evidence>
<proteinExistence type="inferred from homology"/>
<feature type="transmembrane region" description="Helical" evidence="11">
    <location>
        <begin position="264"/>
        <end position="289"/>
    </location>
</feature>
<dbReference type="InterPro" id="IPR011701">
    <property type="entry name" value="MFS"/>
</dbReference>
<feature type="transmembrane region" description="Helical" evidence="11">
    <location>
        <begin position="239"/>
        <end position="258"/>
    </location>
</feature>
<feature type="transmembrane region" description="Helical" evidence="11">
    <location>
        <begin position="147"/>
        <end position="165"/>
    </location>
</feature>
<evidence type="ECO:0000256" key="3">
    <source>
        <dbReference type="ARBA" id="ARBA00022448"/>
    </source>
</evidence>
<dbReference type="GO" id="GO:0005774">
    <property type="term" value="C:vacuolar membrane"/>
    <property type="evidence" value="ECO:0007669"/>
    <property type="project" value="UniProtKB-SubCell"/>
</dbReference>
<evidence type="ECO:0000256" key="11">
    <source>
        <dbReference type="SAM" id="Phobius"/>
    </source>
</evidence>
<comment type="subcellular location">
    <subcellularLocation>
        <location evidence="1">Vacuole membrane</location>
        <topology evidence="1">Multi-pass membrane protein</topology>
    </subcellularLocation>
</comment>
<feature type="transmembrane region" description="Helical" evidence="11">
    <location>
        <begin position="518"/>
        <end position="538"/>
    </location>
</feature>
<comment type="similarity">
    <text evidence="2">Belongs to the major facilitator superfamily. TCR/Tet family.</text>
</comment>
<dbReference type="Pfam" id="PF07690">
    <property type="entry name" value="MFS_1"/>
    <property type="match status" value="1"/>
</dbReference>
<feature type="transmembrane region" description="Helical" evidence="11">
    <location>
        <begin position="310"/>
        <end position="330"/>
    </location>
</feature>
<comment type="function">
    <text evidence="7">Efflux pump; part of the gene cluster that mediates the biosynthesis of dothistromin (DOTH), a polyketide toxin very similar in structure to the aflatoxin precursor, versicolorin B. One function of dotC may be to transport early-stage dothistromin biosynthetic intermediates from the cytoplasm into vacuoles, thereby affecting the rate of dothistromin production.</text>
</comment>
<dbReference type="GO" id="GO:0022857">
    <property type="term" value="F:transmembrane transporter activity"/>
    <property type="evidence" value="ECO:0007669"/>
    <property type="project" value="InterPro"/>
</dbReference>
<evidence type="ECO:0000259" key="12">
    <source>
        <dbReference type="PROSITE" id="PS50850"/>
    </source>
</evidence>
<reference evidence="13" key="1">
    <citation type="submission" date="2020-03" db="EMBL/GenBank/DDBJ databases">
        <authorList>
            <person name="He L."/>
        </authorList>
    </citation>
    <scope>NUCLEOTIDE SEQUENCE</scope>
    <source>
        <strain evidence="13">CkLH20</strain>
    </source>
</reference>
<keyword evidence="4 11" id="KW-0812">Transmembrane</keyword>
<organism evidence="13 14">
    <name type="scientific">Colletotrichum karsti</name>
    <dbReference type="NCBI Taxonomy" id="1095194"/>
    <lineage>
        <taxon>Eukaryota</taxon>
        <taxon>Fungi</taxon>
        <taxon>Dikarya</taxon>
        <taxon>Ascomycota</taxon>
        <taxon>Pezizomycotina</taxon>
        <taxon>Sordariomycetes</taxon>
        <taxon>Hypocreomycetidae</taxon>
        <taxon>Glomerellales</taxon>
        <taxon>Glomerellaceae</taxon>
        <taxon>Colletotrichum</taxon>
        <taxon>Colletotrichum boninense species complex</taxon>
    </lineage>
</organism>
<evidence type="ECO:0000256" key="1">
    <source>
        <dbReference type="ARBA" id="ARBA00004128"/>
    </source>
</evidence>
<evidence type="ECO:0000256" key="7">
    <source>
        <dbReference type="ARBA" id="ARBA00057269"/>
    </source>
</evidence>
<dbReference type="OrthoDB" id="10021397at2759"/>
<protein>
    <recommendedName>
        <fullName evidence="8">Efflux pump dotC</fullName>
    </recommendedName>
    <alternativeName>
        <fullName evidence="9">Dothistromin biosynthesis protein C</fullName>
    </alternativeName>
</protein>
<feature type="transmembrane region" description="Helical" evidence="11">
    <location>
        <begin position="350"/>
        <end position="369"/>
    </location>
</feature>
<evidence type="ECO:0000256" key="4">
    <source>
        <dbReference type="ARBA" id="ARBA00022692"/>
    </source>
</evidence>
<evidence type="ECO:0000256" key="8">
    <source>
        <dbReference type="ARBA" id="ARBA00069956"/>
    </source>
</evidence>
<dbReference type="FunFam" id="1.20.1720.10:FF:000014">
    <property type="entry name" value="MFS drug transporter, putative"/>
    <property type="match status" value="1"/>
</dbReference>
<feature type="transmembrane region" description="Helical" evidence="11">
    <location>
        <begin position="48"/>
        <end position="72"/>
    </location>
</feature>
<keyword evidence="14" id="KW-1185">Reference proteome</keyword>
<feature type="compositionally biased region" description="Basic and acidic residues" evidence="10">
    <location>
        <begin position="548"/>
        <end position="570"/>
    </location>
</feature>
<accession>A0A9P6I0A2</accession>
<feature type="domain" description="Major facilitator superfamily (MFS) profile" evidence="12">
    <location>
        <begin position="50"/>
        <end position="543"/>
    </location>
</feature>
<name>A0A9P6I0A2_9PEZI</name>
<dbReference type="PRINTS" id="PR01036">
    <property type="entry name" value="TCRTETB"/>
</dbReference>
<dbReference type="Gene3D" id="1.20.1250.20">
    <property type="entry name" value="MFS general substrate transporter like domains"/>
    <property type="match status" value="1"/>
</dbReference>
<dbReference type="PANTHER" id="PTHR23501">
    <property type="entry name" value="MAJOR FACILITATOR SUPERFAMILY"/>
    <property type="match status" value="1"/>
</dbReference>
<reference evidence="13" key="2">
    <citation type="submission" date="2020-11" db="EMBL/GenBank/DDBJ databases">
        <title>Whole genome sequencing of Colletotrichum sp.</title>
        <authorList>
            <person name="Li H."/>
        </authorList>
    </citation>
    <scope>NUCLEOTIDE SEQUENCE</scope>
    <source>
        <strain evidence="13">CkLH20</strain>
    </source>
</reference>
<dbReference type="FunFam" id="1.20.1250.20:FF:000196">
    <property type="entry name" value="MFS toxin efflux pump (AflT)"/>
    <property type="match status" value="1"/>
</dbReference>
<feature type="transmembrane region" description="Helical" evidence="11">
    <location>
        <begin position="84"/>
        <end position="103"/>
    </location>
</feature>
<dbReference type="PANTHER" id="PTHR23501:SF102">
    <property type="entry name" value="DRUG TRANSPORTER, PUTATIVE (AFU_ORTHOLOGUE AFUA_3G08530)-RELATED"/>
    <property type="match status" value="1"/>
</dbReference>
<evidence type="ECO:0000313" key="14">
    <source>
        <dbReference type="Proteomes" id="UP000781932"/>
    </source>
</evidence>
<evidence type="ECO:0000256" key="5">
    <source>
        <dbReference type="ARBA" id="ARBA00022989"/>
    </source>
</evidence>
<dbReference type="AlphaFoldDB" id="A0A9P6I0A2"/>
<evidence type="ECO:0000256" key="2">
    <source>
        <dbReference type="ARBA" id="ARBA00007520"/>
    </source>
</evidence>
<feature type="transmembrane region" description="Helical" evidence="11">
    <location>
        <begin position="207"/>
        <end position="227"/>
    </location>
</feature>
<evidence type="ECO:0000256" key="9">
    <source>
        <dbReference type="ARBA" id="ARBA00083178"/>
    </source>
</evidence>
<dbReference type="SUPFAM" id="SSF103473">
    <property type="entry name" value="MFS general substrate transporter"/>
    <property type="match status" value="1"/>
</dbReference>
<keyword evidence="5 11" id="KW-1133">Transmembrane helix</keyword>
<feature type="region of interest" description="Disordered" evidence="10">
    <location>
        <begin position="548"/>
        <end position="588"/>
    </location>
</feature>
<comment type="caution">
    <text evidence="13">The sequence shown here is derived from an EMBL/GenBank/DDBJ whole genome shotgun (WGS) entry which is preliminary data.</text>
</comment>
<keyword evidence="6 11" id="KW-0472">Membrane</keyword>
<dbReference type="InterPro" id="IPR036259">
    <property type="entry name" value="MFS_trans_sf"/>
</dbReference>
<dbReference type="GeneID" id="62164442"/>
<dbReference type="PROSITE" id="PS50850">
    <property type="entry name" value="MFS"/>
    <property type="match status" value="1"/>
</dbReference>
<gene>
    <name evidence="13" type="ORF">CkaCkLH20_08653</name>
</gene>
<feature type="compositionally biased region" description="Low complexity" evidence="10">
    <location>
        <begin position="571"/>
        <end position="582"/>
    </location>
</feature>
<dbReference type="CDD" id="cd17502">
    <property type="entry name" value="MFS_Azr1_MDR_like"/>
    <property type="match status" value="1"/>
</dbReference>
<evidence type="ECO:0000256" key="10">
    <source>
        <dbReference type="SAM" id="MobiDB-lite"/>
    </source>
</evidence>
<dbReference type="Proteomes" id="UP000781932">
    <property type="component" value="Unassembled WGS sequence"/>
</dbReference>
<dbReference type="Gene3D" id="1.20.1720.10">
    <property type="entry name" value="Multidrug resistance protein D"/>
    <property type="match status" value="1"/>
</dbReference>
<feature type="transmembrane region" description="Helical" evidence="11">
    <location>
        <begin position="115"/>
        <end position="141"/>
    </location>
</feature>
<feature type="transmembrane region" description="Helical" evidence="11">
    <location>
        <begin position="172"/>
        <end position="195"/>
    </location>
</feature>
<dbReference type="InterPro" id="IPR020846">
    <property type="entry name" value="MFS_dom"/>
</dbReference>